<dbReference type="RefSeq" id="WP_190921110.1">
    <property type="nucleotide sequence ID" value="NZ_JACXIZ010000049.1"/>
</dbReference>
<evidence type="ECO:0000256" key="1">
    <source>
        <dbReference type="SAM" id="MobiDB-lite"/>
    </source>
</evidence>
<dbReference type="AlphaFoldDB" id="A0A927BW90"/>
<evidence type="ECO:0000313" key="2">
    <source>
        <dbReference type="EMBL" id="MBD2848007.1"/>
    </source>
</evidence>
<organism evidence="2 3">
    <name type="scientific">Paenibacillus sabuli</name>
    <dbReference type="NCBI Taxonomy" id="2772509"/>
    <lineage>
        <taxon>Bacteria</taxon>
        <taxon>Bacillati</taxon>
        <taxon>Bacillota</taxon>
        <taxon>Bacilli</taxon>
        <taxon>Bacillales</taxon>
        <taxon>Paenibacillaceae</taxon>
        <taxon>Paenibacillus</taxon>
    </lineage>
</organism>
<accession>A0A927BW90</accession>
<feature type="compositionally biased region" description="Basic and acidic residues" evidence="1">
    <location>
        <begin position="35"/>
        <end position="54"/>
    </location>
</feature>
<sequence>MGEWTKFKHGDKAPNDGVYMEVGEDAVHMGIEDPQKIKLRKGERFPETTNDDRKWKRINKS</sequence>
<feature type="region of interest" description="Disordered" evidence="1">
    <location>
        <begin position="35"/>
        <end position="61"/>
    </location>
</feature>
<name>A0A927BW90_9BACL</name>
<protein>
    <submittedName>
        <fullName evidence="2">YjzC family protein</fullName>
    </submittedName>
</protein>
<dbReference type="Proteomes" id="UP000621560">
    <property type="component" value="Unassembled WGS sequence"/>
</dbReference>
<comment type="caution">
    <text evidence="2">The sequence shown here is derived from an EMBL/GenBank/DDBJ whole genome shotgun (WGS) entry which is preliminary data.</text>
</comment>
<dbReference type="EMBL" id="JACXIZ010000049">
    <property type="protein sequence ID" value="MBD2848007.1"/>
    <property type="molecule type" value="Genomic_DNA"/>
</dbReference>
<dbReference type="Pfam" id="PF14168">
    <property type="entry name" value="YjzC"/>
    <property type="match status" value="1"/>
</dbReference>
<evidence type="ECO:0000313" key="3">
    <source>
        <dbReference type="Proteomes" id="UP000621560"/>
    </source>
</evidence>
<keyword evidence="3" id="KW-1185">Reference proteome</keyword>
<reference evidence="2" key="1">
    <citation type="submission" date="2020-09" db="EMBL/GenBank/DDBJ databases">
        <title>A novel bacterium of genus Paenibacillus, isolated from South China Sea.</title>
        <authorList>
            <person name="Huang H."/>
            <person name="Mo K."/>
            <person name="Hu Y."/>
        </authorList>
    </citation>
    <scope>NUCLEOTIDE SEQUENCE</scope>
    <source>
        <strain evidence="2">IB182496</strain>
    </source>
</reference>
<proteinExistence type="predicted"/>
<gene>
    <name evidence="2" type="ORF">IDH44_22655</name>
</gene>
<dbReference type="InterPro" id="IPR025549">
    <property type="entry name" value="YjzC"/>
</dbReference>